<feature type="coiled-coil region" evidence="1">
    <location>
        <begin position="46"/>
        <end position="80"/>
    </location>
</feature>
<dbReference type="Proteomes" id="UP000275408">
    <property type="component" value="Unassembled WGS sequence"/>
</dbReference>
<keyword evidence="2" id="KW-0812">Transmembrane</keyword>
<keyword evidence="4" id="KW-1185">Reference proteome</keyword>
<evidence type="ECO:0000256" key="2">
    <source>
        <dbReference type="SAM" id="Phobius"/>
    </source>
</evidence>
<keyword evidence="2" id="KW-1133">Transmembrane helix</keyword>
<organism evidence="3 4">
    <name type="scientific">Pocillopora damicornis</name>
    <name type="common">Cauliflower coral</name>
    <name type="synonym">Millepora damicornis</name>
    <dbReference type="NCBI Taxonomy" id="46731"/>
    <lineage>
        <taxon>Eukaryota</taxon>
        <taxon>Metazoa</taxon>
        <taxon>Cnidaria</taxon>
        <taxon>Anthozoa</taxon>
        <taxon>Hexacorallia</taxon>
        <taxon>Scleractinia</taxon>
        <taxon>Astrocoeniina</taxon>
        <taxon>Pocilloporidae</taxon>
        <taxon>Pocillopora</taxon>
    </lineage>
</organism>
<dbReference type="EMBL" id="RCHS01003655">
    <property type="protein sequence ID" value="RMX40377.1"/>
    <property type="molecule type" value="Genomic_DNA"/>
</dbReference>
<name>A0A3M6TG48_POCDA</name>
<keyword evidence="2" id="KW-0472">Membrane</keyword>
<feature type="transmembrane region" description="Helical" evidence="2">
    <location>
        <begin position="20"/>
        <end position="43"/>
    </location>
</feature>
<evidence type="ECO:0000313" key="4">
    <source>
        <dbReference type="Proteomes" id="UP000275408"/>
    </source>
</evidence>
<sequence length="123" mass="14098">MPGYIRYQQTNKLRDKSTLFFLCSFILVVVYTTVIGLVLVHVLKITKDIEDNNDELLEANKKLEEKLELLVIRQKKLEETNSVNSSAMLYVNIKPPRQLKTAGRANMNVGSNKFIGRREPCKA</sequence>
<evidence type="ECO:0000256" key="1">
    <source>
        <dbReference type="SAM" id="Coils"/>
    </source>
</evidence>
<proteinExistence type="predicted"/>
<reference evidence="3 4" key="1">
    <citation type="journal article" date="2018" name="Sci. Rep.">
        <title>Comparative analysis of the Pocillopora damicornis genome highlights role of immune system in coral evolution.</title>
        <authorList>
            <person name="Cunning R."/>
            <person name="Bay R.A."/>
            <person name="Gillette P."/>
            <person name="Baker A.C."/>
            <person name="Traylor-Knowles N."/>
        </authorList>
    </citation>
    <scope>NUCLEOTIDE SEQUENCE [LARGE SCALE GENOMIC DNA]</scope>
    <source>
        <strain evidence="3">RSMAS</strain>
        <tissue evidence="3">Whole animal</tissue>
    </source>
</reference>
<accession>A0A3M6TG48</accession>
<keyword evidence="1" id="KW-0175">Coiled coil</keyword>
<protein>
    <submittedName>
        <fullName evidence="3">Uncharacterized protein</fullName>
    </submittedName>
</protein>
<comment type="caution">
    <text evidence="3">The sequence shown here is derived from an EMBL/GenBank/DDBJ whole genome shotgun (WGS) entry which is preliminary data.</text>
</comment>
<dbReference type="AlphaFoldDB" id="A0A3M6TG48"/>
<gene>
    <name evidence="3" type="ORF">pdam_00017502</name>
</gene>
<evidence type="ECO:0000313" key="3">
    <source>
        <dbReference type="EMBL" id="RMX40377.1"/>
    </source>
</evidence>